<dbReference type="VEuPathDB" id="FungiDB:C7M61_002272"/>
<keyword evidence="5" id="KW-1185">Reference proteome</keyword>
<dbReference type="InterPro" id="IPR042184">
    <property type="entry name" value="YqeY/Aim41_N"/>
</dbReference>
<organism evidence="4 5">
    <name type="scientific">Candidozyma pseudohaemuli</name>
    <dbReference type="NCBI Taxonomy" id="418784"/>
    <lineage>
        <taxon>Eukaryota</taxon>
        <taxon>Fungi</taxon>
        <taxon>Dikarya</taxon>
        <taxon>Ascomycota</taxon>
        <taxon>Saccharomycotina</taxon>
        <taxon>Pichiomycetes</taxon>
        <taxon>Metschnikowiaceae</taxon>
        <taxon>Candidozyma</taxon>
    </lineage>
</organism>
<evidence type="ECO:0000313" key="5">
    <source>
        <dbReference type="Proteomes" id="UP000241107"/>
    </source>
</evidence>
<evidence type="ECO:0000313" key="4">
    <source>
        <dbReference type="EMBL" id="PSK38966.1"/>
    </source>
</evidence>
<dbReference type="STRING" id="418784.A0A2P7YSM9"/>
<accession>A0A2P7YSM9</accession>
<evidence type="ECO:0000256" key="1">
    <source>
        <dbReference type="ARBA" id="ARBA00007538"/>
    </source>
</evidence>
<evidence type="ECO:0000256" key="3">
    <source>
        <dbReference type="RuleBase" id="RU365099"/>
    </source>
</evidence>
<dbReference type="PANTHER" id="PTHR28055:SF1">
    <property type="entry name" value="ALTERED INHERITANCE OF MITOCHONDRIA PROTEIN 41, MITOCHONDRIAL"/>
    <property type="match status" value="1"/>
</dbReference>
<gene>
    <name evidence="3" type="primary">AIM41</name>
    <name evidence="4" type="ORF">C7M61_002272</name>
</gene>
<dbReference type="InterPro" id="IPR019004">
    <property type="entry name" value="YqeY/Aim41"/>
</dbReference>
<dbReference type="GO" id="GO:0005739">
    <property type="term" value="C:mitochondrion"/>
    <property type="evidence" value="ECO:0007669"/>
    <property type="project" value="UniProtKB-SubCell"/>
</dbReference>
<dbReference type="Proteomes" id="UP000241107">
    <property type="component" value="Unassembled WGS sequence"/>
</dbReference>
<name>A0A2P7YSM9_9ASCO</name>
<keyword evidence="2 3" id="KW-0496">Mitochondrion</keyword>
<comment type="subcellular location">
    <subcellularLocation>
        <location evidence="3">Mitochondrion</location>
    </subcellularLocation>
</comment>
<dbReference type="SUPFAM" id="SSF89095">
    <property type="entry name" value="GatB/YqeY motif"/>
    <property type="match status" value="1"/>
</dbReference>
<protein>
    <recommendedName>
        <fullName evidence="3">Altered inheritance of mitochondria protein 41</fullName>
    </recommendedName>
</protein>
<dbReference type="Pfam" id="PF09424">
    <property type="entry name" value="YqeY"/>
    <property type="match status" value="1"/>
</dbReference>
<dbReference type="EMBL" id="PYFQ01000004">
    <property type="protein sequence ID" value="PSK38966.1"/>
    <property type="molecule type" value="Genomic_DNA"/>
</dbReference>
<dbReference type="InterPro" id="IPR003789">
    <property type="entry name" value="Asn/Gln_tRNA_amidoTrase-B-like"/>
</dbReference>
<dbReference type="GO" id="GO:0016884">
    <property type="term" value="F:carbon-nitrogen ligase activity, with glutamine as amido-N-donor"/>
    <property type="evidence" value="ECO:0007669"/>
    <property type="project" value="UniProtKB-UniRule"/>
</dbReference>
<dbReference type="PANTHER" id="PTHR28055">
    <property type="entry name" value="ALTERED INHERITANCE OF MITOCHONDRIA PROTEIN 41, MITOCHONDRIAL"/>
    <property type="match status" value="1"/>
</dbReference>
<evidence type="ECO:0000256" key="2">
    <source>
        <dbReference type="ARBA" id="ARBA00023128"/>
    </source>
</evidence>
<proteinExistence type="inferred from homology"/>
<dbReference type="Gene3D" id="1.10.1510.10">
    <property type="entry name" value="Uncharacterised protein YqeY/AIM41 PF09424, N-terminal domain"/>
    <property type="match status" value="1"/>
</dbReference>
<reference evidence="4 5" key="1">
    <citation type="submission" date="2018-03" db="EMBL/GenBank/DDBJ databases">
        <title>Candida pseudohaemulonii genome assembly and annotation.</title>
        <authorList>
            <person name="Munoz J.F."/>
            <person name="Gade L.G."/>
            <person name="Chow N.A."/>
            <person name="Litvintseva A.P."/>
            <person name="Loparev V.N."/>
            <person name="Cuomo C.A."/>
        </authorList>
    </citation>
    <scope>NUCLEOTIDE SEQUENCE [LARGE SCALE GENOMIC DNA]</scope>
    <source>
        <strain evidence="4 5">B12108</strain>
    </source>
</reference>
<comment type="caution">
    <text evidence="4">The sequence shown here is derived from an EMBL/GenBank/DDBJ whole genome shotgun (WGS) entry which is preliminary data.</text>
</comment>
<sequence>MLPSLRRLQATPAYTQLLALIKGDLKKAMIAKNNLEKNTIRLVLSTVKNSEIDGAKQTEFELARSLNKMIKQRIDSSHAFKTQGRDDLALAEEEEADIIRKYVIALPVASEEGILNKLKILLEELKQKDGSTKIGSVFKEITEEVATNWGSSSAVIKAMVPGLYKEVFGQKK</sequence>
<comment type="similarity">
    <text evidence="1 3">Belongs to the AIM41 family.</text>
</comment>
<dbReference type="OrthoDB" id="538640at2759"/>
<dbReference type="AlphaFoldDB" id="A0A2P7YSM9"/>